<dbReference type="PANTHER" id="PTHR28259:SF1">
    <property type="entry name" value="FLUORIDE EXPORT PROTEIN 1-RELATED"/>
    <property type="match status" value="1"/>
</dbReference>
<feature type="transmembrane region" description="Helical" evidence="9">
    <location>
        <begin position="243"/>
        <end position="264"/>
    </location>
</feature>
<evidence type="ECO:0000313" key="10">
    <source>
        <dbReference type="EMBL" id="WFD39831.1"/>
    </source>
</evidence>
<dbReference type="GeneID" id="85226463"/>
<evidence type="ECO:0000256" key="6">
    <source>
        <dbReference type="ARBA" id="ARBA00023136"/>
    </source>
</evidence>
<comment type="similarity">
    <text evidence="7">Belongs to the fluoride channel Fluc/FEX (TC 1.A.43) family.</text>
</comment>
<dbReference type="GO" id="GO:0005886">
    <property type="term" value="C:plasma membrane"/>
    <property type="evidence" value="ECO:0007669"/>
    <property type="project" value="UniProtKB-SubCell"/>
</dbReference>
<organism evidence="10 11">
    <name type="scientific">Malassezia japonica</name>
    <dbReference type="NCBI Taxonomy" id="223818"/>
    <lineage>
        <taxon>Eukaryota</taxon>
        <taxon>Fungi</taxon>
        <taxon>Dikarya</taxon>
        <taxon>Basidiomycota</taxon>
        <taxon>Ustilaginomycotina</taxon>
        <taxon>Malasseziomycetes</taxon>
        <taxon>Malasseziales</taxon>
        <taxon>Malasseziaceae</taxon>
        <taxon>Malassezia</taxon>
    </lineage>
</organism>
<comment type="function">
    <text evidence="1">Fluoride channel required for the rapid expulsion of cytoplasmic fluoride.</text>
</comment>
<feature type="transmembrane region" description="Helical" evidence="9">
    <location>
        <begin position="316"/>
        <end position="340"/>
    </location>
</feature>
<keyword evidence="4 9" id="KW-0812">Transmembrane</keyword>
<dbReference type="PANTHER" id="PTHR28259">
    <property type="entry name" value="FLUORIDE EXPORT PROTEIN 1-RELATED"/>
    <property type="match status" value="1"/>
</dbReference>
<evidence type="ECO:0000256" key="9">
    <source>
        <dbReference type="SAM" id="Phobius"/>
    </source>
</evidence>
<evidence type="ECO:0000256" key="1">
    <source>
        <dbReference type="ARBA" id="ARBA00002598"/>
    </source>
</evidence>
<feature type="transmembrane region" description="Helical" evidence="9">
    <location>
        <begin position="175"/>
        <end position="199"/>
    </location>
</feature>
<dbReference type="GO" id="GO:1903425">
    <property type="term" value="F:fluoride transmembrane transporter activity"/>
    <property type="evidence" value="ECO:0007669"/>
    <property type="project" value="TreeGrafter"/>
</dbReference>
<protein>
    <submittedName>
        <fullName evidence="10">Uncharacterized protein</fullName>
    </submittedName>
</protein>
<evidence type="ECO:0000256" key="8">
    <source>
        <dbReference type="ARBA" id="ARBA00035585"/>
    </source>
</evidence>
<keyword evidence="6 9" id="KW-0472">Membrane</keyword>
<keyword evidence="5 9" id="KW-1133">Transmembrane helix</keyword>
<gene>
    <name evidence="10" type="ORF">MJAP1_002812</name>
</gene>
<dbReference type="RefSeq" id="XP_060122728.1">
    <property type="nucleotide sequence ID" value="XM_060266745.1"/>
</dbReference>
<proteinExistence type="inferred from homology"/>
<accession>A0AAF0EZ98</accession>
<keyword evidence="11" id="KW-1185">Reference proteome</keyword>
<name>A0AAF0EZ98_9BASI</name>
<evidence type="ECO:0000256" key="7">
    <source>
        <dbReference type="ARBA" id="ARBA00035120"/>
    </source>
</evidence>
<dbReference type="EMBL" id="CP119962">
    <property type="protein sequence ID" value="WFD39831.1"/>
    <property type="molecule type" value="Genomic_DNA"/>
</dbReference>
<evidence type="ECO:0000256" key="3">
    <source>
        <dbReference type="ARBA" id="ARBA00022475"/>
    </source>
</evidence>
<dbReference type="Proteomes" id="UP001217754">
    <property type="component" value="Chromosome 5"/>
</dbReference>
<evidence type="ECO:0000313" key="11">
    <source>
        <dbReference type="Proteomes" id="UP001217754"/>
    </source>
</evidence>
<comment type="catalytic activity">
    <reaction evidence="8">
        <text>fluoride(in) = fluoride(out)</text>
        <dbReference type="Rhea" id="RHEA:76159"/>
        <dbReference type="ChEBI" id="CHEBI:17051"/>
    </reaction>
    <physiologicalReaction direction="left-to-right" evidence="8">
        <dbReference type="Rhea" id="RHEA:76160"/>
    </physiologicalReaction>
</comment>
<feature type="transmembrane region" description="Helical" evidence="9">
    <location>
        <begin position="35"/>
        <end position="54"/>
    </location>
</feature>
<keyword evidence="3" id="KW-1003">Cell membrane</keyword>
<dbReference type="Pfam" id="PF02537">
    <property type="entry name" value="CRCB"/>
    <property type="match status" value="2"/>
</dbReference>
<evidence type="ECO:0000256" key="5">
    <source>
        <dbReference type="ARBA" id="ARBA00022989"/>
    </source>
</evidence>
<dbReference type="InterPro" id="IPR003691">
    <property type="entry name" value="FluC"/>
</dbReference>
<reference evidence="10" key="1">
    <citation type="submission" date="2023-03" db="EMBL/GenBank/DDBJ databases">
        <title>Mating type loci evolution in Malassezia.</title>
        <authorList>
            <person name="Coelho M.A."/>
        </authorList>
    </citation>
    <scope>NUCLEOTIDE SEQUENCE</scope>
    <source>
        <strain evidence="10">CBS 9431</strain>
    </source>
</reference>
<dbReference type="AlphaFoldDB" id="A0AAF0EZ98"/>
<evidence type="ECO:0000256" key="2">
    <source>
        <dbReference type="ARBA" id="ARBA00004651"/>
    </source>
</evidence>
<sequence>MEAAATGALIAFASLWGTLTRLGLSALNTYDGQSIAPIIWAQAVGCLVMGWMTYPRNKETMERWYKPAFTMVTTGYCGSTTSYSTWVFGVFQAFSNNLHYNRHGLHNVMDALTQTAATIGMSFAGFWAGRTLAGLVRLAYLEEALSRITRRSHGMPRIDTSSTLERGEKTQRTRYLHLASIALGTVFWIGAILLCALYTPFRKVSFTLVLSPLGALARWQLAKLNKPLGQAPLVWYSPRGWPVGTLTANLVAITILCVVYTAQYVGYETGPASRGAYTANACDALYAVQNGFCGTLSTISTLIVELSLMRPPRAAFAHLFFSWAVGILISILLVGAPWWALGMQGGCAAPVP</sequence>
<evidence type="ECO:0000256" key="4">
    <source>
        <dbReference type="ARBA" id="ARBA00022692"/>
    </source>
</evidence>
<comment type="subcellular location">
    <subcellularLocation>
        <location evidence="2">Cell membrane</location>
        <topology evidence="2">Multi-pass membrane protein</topology>
    </subcellularLocation>
</comment>